<organism evidence="1 2">
    <name type="scientific">Arcicella lustrica</name>
    <dbReference type="NCBI Taxonomy" id="2984196"/>
    <lineage>
        <taxon>Bacteria</taxon>
        <taxon>Pseudomonadati</taxon>
        <taxon>Bacteroidota</taxon>
        <taxon>Cytophagia</taxon>
        <taxon>Cytophagales</taxon>
        <taxon>Flectobacillaceae</taxon>
        <taxon>Arcicella</taxon>
    </lineage>
</organism>
<dbReference type="Proteomes" id="UP001302222">
    <property type="component" value="Unassembled WGS sequence"/>
</dbReference>
<keyword evidence="2" id="KW-1185">Reference proteome</keyword>
<protein>
    <submittedName>
        <fullName evidence="1">DUF937 domain-containing protein</fullName>
    </submittedName>
</protein>
<proteinExistence type="predicted"/>
<gene>
    <name evidence="1" type="ORF">VB798_12675</name>
</gene>
<dbReference type="RefSeq" id="WP_323258839.1">
    <property type="nucleotide sequence ID" value="NZ_JAYGIM010000009.1"/>
</dbReference>
<evidence type="ECO:0000313" key="2">
    <source>
        <dbReference type="Proteomes" id="UP001302222"/>
    </source>
</evidence>
<name>A0ABU5SJN7_9BACT</name>
<comment type="caution">
    <text evidence="1">The sequence shown here is derived from an EMBL/GenBank/DDBJ whole genome shotgun (WGS) entry which is preliminary data.</text>
</comment>
<dbReference type="Pfam" id="PF06078">
    <property type="entry name" value="DUF937"/>
    <property type="match status" value="1"/>
</dbReference>
<dbReference type="SUPFAM" id="SSF140804">
    <property type="entry name" value="YidB-like"/>
    <property type="match status" value="1"/>
</dbReference>
<reference evidence="1 2" key="1">
    <citation type="submission" date="2023-12" db="EMBL/GenBank/DDBJ databases">
        <title>Novel species of the genus Arcicella isolated from rivers.</title>
        <authorList>
            <person name="Lu H."/>
        </authorList>
    </citation>
    <scope>NUCLEOTIDE SEQUENCE [LARGE SCALE GENOMIC DNA]</scope>
    <source>
        <strain evidence="1 2">DC25W</strain>
    </source>
</reference>
<evidence type="ECO:0000313" key="1">
    <source>
        <dbReference type="EMBL" id="MEA5427439.1"/>
    </source>
</evidence>
<sequence>MLEQLMGLIQDHSQQAIVKNPAIPNEKNQDAMQTIMSAVTNGLKGQAQNGAGGLGALTSLLGGQTGLNASTLMSNPIVANIAQQAITSLMQKFGLDKTAAAGIVSQVLPNVMNSLITKTNDPNDTSFNLNDITGAFADGQFDMNDVKKIAGKFMSGNSGASEGIGGMLGGLFGGK</sequence>
<dbReference type="InterPro" id="IPR027405">
    <property type="entry name" value="YidB-like"/>
</dbReference>
<dbReference type="InterPro" id="IPR009282">
    <property type="entry name" value="DUF937"/>
</dbReference>
<dbReference type="EMBL" id="JAYGIM010000009">
    <property type="protein sequence ID" value="MEA5427439.1"/>
    <property type="molecule type" value="Genomic_DNA"/>
</dbReference>
<accession>A0ABU5SJN7</accession>